<sequence length="882" mass="95998">MTSANLTREETADRAAHIGVDTIDVLLDVTGAPDPECTGFPVTTTLTFTSTTPSTWFDFVGNAVHEVIVNGQVQPVVWDGARITVSNLVVADPAGTDPAGTDPAGTDPAGTDPSSVNVVRIVAEGAYSRSGEGLHRYVDPADGNTYLYTQYEPADSRRVMVCAEQPDVKASYEFTVTAPAGWEVLNNTVPVDVVESEGSRTVRFARTDRISSYITCVAAGPYHRVDSVWRSDEQTVELGVLCRASLAQYLDADDILEVTKQGLSFFTSAFGSVYPWGKYDQVFVPEYNLGAMENPGLVTFTEAYVFRGAATHAQFEGRANTILHEMAHMWFGDLVTMRWWDDLWLKESFADYMGAHAAAAATKYRDAWVTFANRRKAWAYQQDQLPTTHPIVADIPDVEAAKLNFDGITYAKGASVLKQLVGYVGQDAFFAAARQYFDRHAYGNTTLQDLLTILNETSGRDLNTWADAWLSTSGVTTITAVDAPEPTEGKRPVDSVEMTQDPVRPHRLVVGLYTWDGDRLVRSAKQDVTLTEASTTITVPGWDSAPLRIVNDDDWTYAKVRLDATSLATVSTHVHAITEPLARALVWSSLWNAVRDAQLSARTYLDIVARHAQHETNSALLGSQLANAAFAVDHYVHRDVVADVRVIWLDTVWEGLHAAPGGSDAQVLWARALAHALAAVSDTPRGLVVHGWLNGTIDAPTGLVLDADIRWMWLTALATTGVVGEDDITGELDRDRTGSGRVAAVRARASQPDQTTRAAAWNDAWTNTSLSNEDVDALISGITAGARSDLIAEVQGEYWDRVTQVWADRSIEIARRLVTGLFPVDAVVAAVSATQGHSTGQDPASLWLAHNPDAPGALRRLIIEQHDHAVRGAKAQLRDASN</sequence>
<dbReference type="KEGG" id="jde:Jden_1627"/>
<dbReference type="InterPro" id="IPR001930">
    <property type="entry name" value="Peptidase_M1"/>
</dbReference>
<dbReference type="OrthoDB" id="100605at2"/>
<protein>
    <recommendedName>
        <fullName evidence="5">Aminopeptidase N</fullName>
        <ecNumber evidence="4">3.4.11.2</ecNumber>
    </recommendedName>
    <alternativeName>
        <fullName evidence="12">Alanine aminopeptidase</fullName>
    </alternativeName>
    <alternativeName>
        <fullName evidence="13">Lysyl aminopeptidase</fullName>
    </alternativeName>
</protein>
<dbReference type="NCBIfam" id="TIGR02412">
    <property type="entry name" value="pepN_strep_liv"/>
    <property type="match status" value="1"/>
</dbReference>
<dbReference type="Proteomes" id="UP000000628">
    <property type="component" value="Chromosome"/>
</dbReference>
<dbReference type="Pfam" id="PF11838">
    <property type="entry name" value="ERAP1_C"/>
    <property type="match status" value="1"/>
</dbReference>
<dbReference type="EC" id="3.4.11.2" evidence="4"/>
<evidence type="ECO:0000256" key="7">
    <source>
        <dbReference type="ARBA" id="ARBA00022670"/>
    </source>
</evidence>
<evidence type="ECO:0000256" key="14">
    <source>
        <dbReference type="SAM" id="MobiDB-lite"/>
    </source>
</evidence>
<dbReference type="EMBL" id="CP001706">
    <property type="protein sequence ID" value="ACV09275.1"/>
    <property type="molecule type" value="Genomic_DNA"/>
</dbReference>
<dbReference type="RefSeq" id="WP_015771903.1">
    <property type="nucleotide sequence ID" value="NC_013174.1"/>
</dbReference>
<gene>
    <name evidence="18" type="ordered locus">Jden_1627</name>
</gene>
<dbReference type="GO" id="GO:0005737">
    <property type="term" value="C:cytoplasm"/>
    <property type="evidence" value="ECO:0007669"/>
    <property type="project" value="TreeGrafter"/>
</dbReference>
<dbReference type="PANTHER" id="PTHR11533:SF174">
    <property type="entry name" value="PUROMYCIN-SENSITIVE AMINOPEPTIDASE-RELATED"/>
    <property type="match status" value="1"/>
</dbReference>
<keyword evidence="10" id="KW-0862">Zinc</keyword>
<dbReference type="Pfam" id="PF01433">
    <property type="entry name" value="Peptidase_M1"/>
    <property type="match status" value="1"/>
</dbReference>
<feature type="domain" description="Peptidase M1 membrane alanine aminopeptidase" evidence="15">
    <location>
        <begin position="256"/>
        <end position="469"/>
    </location>
</feature>
<evidence type="ECO:0000256" key="8">
    <source>
        <dbReference type="ARBA" id="ARBA00022723"/>
    </source>
</evidence>
<accession>C7R5K2</accession>
<evidence type="ECO:0000256" key="2">
    <source>
        <dbReference type="ARBA" id="ARBA00001947"/>
    </source>
</evidence>
<keyword evidence="7" id="KW-0645">Protease</keyword>
<evidence type="ECO:0000256" key="5">
    <source>
        <dbReference type="ARBA" id="ARBA00015611"/>
    </source>
</evidence>
<dbReference type="GO" id="GO:0016285">
    <property type="term" value="F:alanyl aminopeptidase activity"/>
    <property type="evidence" value="ECO:0007669"/>
    <property type="project" value="UniProtKB-EC"/>
</dbReference>
<dbReference type="HOGENOM" id="CLU_007335_1_1_11"/>
<dbReference type="GO" id="GO:0070006">
    <property type="term" value="F:metalloaminopeptidase activity"/>
    <property type="evidence" value="ECO:0007669"/>
    <property type="project" value="TreeGrafter"/>
</dbReference>
<comment type="catalytic activity">
    <reaction evidence="1">
        <text>Release of an N-terminal amino acid, Xaa-|-Yaa- from a peptide, amide or arylamide. Xaa is preferably Ala, but may be most amino acids including Pro (slow action). When a terminal hydrophobic residue is followed by a prolyl residue, the two may be released as an intact Xaa-Pro dipeptide.</text>
        <dbReference type="EC" id="3.4.11.2"/>
    </reaction>
</comment>
<dbReference type="InterPro" id="IPR024571">
    <property type="entry name" value="ERAP1-like_C_dom"/>
</dbReference>
<dbReference type="InterPro" id="IPR050344">
    <property type="entry name" value="Peptidase_M1_aminopeptidases"/>
</dbReference>
<organism evidence="18 19">
    <name type="scientific">Jonesia denitrificans (strain ATCC 14870 / DSM 20603 / BCRC 15368 / CIP 55.134 / JCM 11481 / NBRC 15587 / NCTC 10816 / Prevot 55134)</name>
    <name type="common">Listeria denitrificans</name>
    <dbReference type="NCBI Taxonomy" id="471856"/>
    <lineage>
        <taxon>Bacteria</taxon>
        <taxon>Bacillati</taxon>
        <taxon>Actinomycetota</taxon>
        <taxon>Actinomycetes</taxon>
        <taxon>Micrococcales</taxon>
        <taxon>Jonesiaceae</taxon>
        <taxon>Jonesia</taxon>
    </lineage>
</organism>
<keyword evidence="19" id="KW-1185">Reference proteome</keyword>
<dbReference type="InterPro" id="IPR042097">
    <property type="entry name" value="Aminopeptidase_N-like_N_sf"/>
</dbReference>
<dbReference type="InterPro" id="IPR027268">
    <property type="entry name" value="Peptidase_M4/M1_CTD_sf"/>
</dbReference>
<dbReference type="FunFam" id="1.10.390.10:FF:000004">
    <property type="entry name" value="Aminopeptidase N"/>
    <property type="match status" value="1"/>
</dbReference>
<evidence type="ECO:0000259" key="17">
    <source>
        <dbReference type="Pfam" id="PF17900"/>
    </source>
</evidence>
<dbReference type="MEROPS" id="M01.012"/>
<dbReference type="PANTHER" id="PTHR11533">
    <property type="entry name" value="PROTEASE M1 ZINC METALLOPROTEASE"/>
    <property type="match status" value="1"/>
</dbReference>
<dbReference type="SUPFAM" id="SSF63737">
    <property type="entry name" value="Leukotriene A4 hydrolase N-terminal domain"/>
    <property type="match status" value="1"/>
</dbReference>
<reference evidence="18 19" key="1">
    <citation type="journal article" date="2009" name="Stand. Genomic Sci.">
        <title>Complete genome sequence of Jonesia denitrificans type strain (Prevot 55134).</title>
        <authorList>
            <person name="Pukall R."/>
            <person name="Gehrich-Schroter G."/>
            <person name="Lapidus A."/>
            <person name="Nolan M."/>
            <person name="Glavina Del Rio T."/>
            <person name="Lucas S."/>
            <person name="Chen F."/>
            <person name="Tice H."/>
            <person name="Pitluck S."/>
            <person name="Cheng J.F."/>
            <person name="Copeland A."/>
            <person name="Saunders E."/>
            <person name="Brettin T."/>
            <person name="Detter J.C."/>
            <person name="Bruce D."/>
            <person name="Goodwin L."/>
            <person name="Pati A."/>
            <person name="Ivanova N."/>
            <person name="Mavromatis K."/>
            <person name="Ovchinnikova G."/>
            <person name="Chen A."/>
            <person name="Palaniappan K."/>
            <person name="Land M."/>
            <person name="Hauser L."/>
            <person name="Chang Y.J."/>
            <person name="Jeffries C.D."/>
            <person name="Chain P."/>
            <person name="Goker M."/>
            <person name="Bristow J."/>
            <person name="Eisen J.A."/>
            <person name="Markowitz V."/>
            <person name="Hugenholtz P."/>
            <person name="Kyrpides N.C."/>
            <person name="Klenk H.P."/>
            <person name="Han C."/>
        </authorList>
    </citation>
    <scope>NUCLEOTIDE SEQUENCE [LARGE SCALE GENOMIC DNA]</scope>
    <source>
        <strain evidence="19">ATCC 14870 / DSM 20603 / BCRC 15368 / CIP 55.134 / JCM 11481 / NBRC 15587 / NCTC 10816 / Prevot 55134</strain>
    </source>
</reference>
<dbReference type="GO" id="GO:0006508">
    <property type="term" value="P:proteolysis"/>
    <property type="evidence" value="ECO:0007669"/>
    <property type="project" value="UniProtKB-KW"/>
</dbReference>
<comment type="cofactor">
    <cofactor evidence="2">
        <name>Zn(2+)</name>
        <dbReference type="ChEBI" id="CHEBI:29105"/>
    </cofactor>
</comment>
<evidence type="ECO:0000313" key="19">
    <source>
        <dbReference type="Proteomes" id="UP000000628"/>
    </source>
</evidence>
<dbReference type="STRING" id="471856.Jden_1627"/>
<keyword evidence="11" id="KW-0482">Metalloprotease</keyword>
<evidence type="ECO:0000256" key="9">
    <source>
        <dbReference type="ARBA" id="ARBA00022801"/>
    </source>
</evidence>
<dbReference type="GO" id="GO:0042277">
    <property type="term" value="F:peptide binding"/>
    <property type="evidence" value="ECO:0007669"/>
    <property type="project" value="TreeGrafter"/>
</dbReference>
<feature type="domain" description="ERAP1-like C-terminal" evidence="16">
    <location>
        <begin position="549"/>
        <end position="824"/>
    </location>
</feature>
<dbReference type="PRINTS" id="PR00756">
    <property type="entry name" value="ALADIPTASE"/>
</dbReference>
<dbReference type="Gene3D" id="1.10.390.10">
    <property type="entry name" value="Neutral Protease Domain 2"/>
    <property type="match status" value="1"/>
</dbReference>
<evidence type="ECO:0000256" key="10">
    <source>
        <dbReference type="ARBA" id="ARBA00022833"/>
    </source>
</evidence>
<evidence type="ECO:0000256" key="4">
    <source>
        <dbReference type="ARBA" id="ARBA00012564"/>
    </source>
</evidence>
<proteinExistence type="inferred from homology"/>
<dbReference type="eggNOG" id="COG0308">
    <property type="taxonomic scope" value="Bacteria"/>
</dbReference>
<evidence type="ECO:0000256" key="13">
    <source>
        <dbReference type="ARBA" id="ARBA00031533"/>
    </source>
</evidence>
<dbReference type="GO" id="GO:0016020">
    <property type="term" value="C:membrane"/>
    <property type="evidence" value="ECO:0007669"/>
    <property type="project" value="TreeGrafter"/>
</dbReference>
<keyword evidence="9" id="KW-0378">Hydrolase</keyword>
<dbReference type="InterPro" id="IPR045357">
    <property type="entry name" value="Aminopeptidase_N-like_N"/>
</dbReference>
<evidence type="ECO:0000256" key="11">
    <source>
        <dbReference type="ARBA" id="ARBA00023049"/>
    </source>
</evidence>
<evidence type="ECO:0000256" key="6">
    <source>
        <dbReference type="ARBA" id="ARBA00022438"/>
    </source>
</evidence>
<feature type="domain" description="Aminopeptidase N-like N-terminal" evidence="17">
    <location>
        <begin position="125"/>
        <end position="214"/>
    </location>
</feature>
<dbReference type="GO" id="GO:0008270">
    <property type="term" value="F:zinc ion binding"/>
    <property type="evidence" value="ECO:0007669"/>
    <property type="project" value="InterPro"/>
</dbReference>
<evidence type="ECO:0000259" key="16">
    <source>
        <dbReference type="Pfam" id="PF11838"/>
    </source>
</evidence>
<dbReference type="GO" id="GO:0043171">
    <property type="term" value="P:peptide catabolic process"/>
    <property type="evidence" value="ECO:0007669"/>
    <property type="project" value="TreeGrafter"/>
</dbReference>
<evidence type="ECO:0000256" key="12">
    <source>
        <dbReference type="ARBA" id="ARBA00029811"/>
    </source>
</evidence>
<evidence type="ECO:0000256" key="1">
    <source>
        <dbReference type="ARBA" id="ARBA00000098"/>
    </source>
</evidence>
<keyword evidence="6 18" id="KW-0031">Aminopeptidase</keyword>
<dbReference type="GO" id="GO:0005615">
    <property type="term" value="C:extracellular space"/>
    <property type="evidence" value="ECO:0007669"/>
    <property type="project" value="TreeGrafter"/>
</dbReference>
<keyword evidence="8" id="KW-0479">Metal-binding</keyword>
<evidence type="ECO:0000259" key="15">
    <source>
        <dbReference type="Pfam" id="PF01433"/>
    </source>
</evidence>
<evidence type="ECO:0000313" key="18">
    <source>
        <dbReference type="EMBL" id="ACV09275.1"/>
    </source>
</evidence>
<evidence type="ECO:0000256" key="3">
    <source>
        <dbReference type="ARBA" id="ARBA00010136"/>
    </source>
</evidence>
<dbReference type="CDD" id="cd09602">
    <property type="entry name" value="M1_APN"/>
    <property type="match status" value="1"/>
</dbReference>
<comment type="similarity">
    <text evidence="3">Belongs to the peptidase M1 family.</text>
</comment>
<dbReference type="SUPFAM" id="SSF55486">
    <property type="entry name" value="Metalloproteases ('zincins'), catalytic domain"/>
    <property type="match status" value="1"/>
</dbReference>
<dbReference type="InterPro" id="IPR014782">
    <property type="entry name" value="Peptidase_M1_dom"/>
</dbReference>
<dbReference type="Pfam" id="PF17900">
    <property type="entry name" value="Peptidase_M1_N"/>
    <property type="match status" value="1"/>
</dbReference>
<name>C7R5K2_JONDD</name>
<dbReference type="InterPro" id="IPR012778">
    <property type="entry name" value="Pept_M1_aminopeptidase"/>
</dbReference>
<dbReference type="AlphaFoldDB" id="C7R5K2"/>
<dbReference type="Gene3D" id="2.60.40.1730">
    <property type="entry name" value="tricorn interacting facor f3 domain"/>
    <property type="match status" value="1"/>
</dbReference>
<feature type="region of interest" description="Disordered" evidence="14">
    <location>
        <begin position="94"/>
        <end position="113"/>
    </location>
</feature>